<dbReference type="AlphaFoldDB" id="A0A645BXJ1"/>
<evidence type="ECO:0000313" key="1">
    <source>
        <dbReference type="EMBL" id="MPM69897.1"/>
    </source>
</evidence>
<sequence>MGEQYCDPFPCCGHYECQIHEPYAAAPNCGRTGAHRRYPPEADDGELDDLVCREIFKLALGTAENGIGPAPRHSGR</sequence>
<organism evidence="1">
    <name type="scientific">bioreactor metagenome</name>
    <dbReference type="NCBI Taxonomy" id="1076179"/>
    <lineage>
        <taxon>unclassified sequences</taxon>
        <taxon>metagenomes</taxon>
        <taxon>ecological metagenomes</taxon>
    </lineage>
</organism>
<gene>
    <name evidence="1" type="ORF">SDC9_116845</name>
</gene>
<reference evidence="1" key="1">
    <citation type="submission" date="2019-08" db="EMBL/GenBank/DDBJ databases">
        <authorList>
            <person name="Kucharzyk K."/>
            <person name="Murdoch R.W."/>
            <person name="Higgins S."/>
            <person name="Loffler F."/>
        </authorList>
    </citation>
    <scope>NUCLEOTIDE SEQUENCE</scope>
</reference>
<dbReference type="EMBL" id="VSSQ01023146">
    <property type="protein sequence ID" value="MPM69897.1"/>
    <property type="molecule type" value="Genomic_DNA"/>
</dbReference>
<comment type="caution">
    <text evidence="1">The sequence shown here is derived from an EMBL/GenBank/DDBJ whole genome shotgun (WGS) entry which is preliminary data.</text>
</comment>
<protein>
    <submittedName>
        <fullName evidence="1">Uncharacterized protein</fullName>
    </submittedName>
</protein>
<accession>A0A645BXJ1</accession>
<name>A0A645BXJ1_9ZZZZ</name>
<proteinExistence type="predicted"/>